<dbReference type="RefSeq" id="WP_379836526.1">
    <property type="nucleotide sequence ID" value="NZ_JBHRYQ010000001.1"/>
</dbReference>
<evidence type="ECO:0000313" key="6">
    <source>
        <dbReference type="EMBL" id="MFC3810410.1"/>
    </source>
</evidence>
<sequence>MNRRNLLKHGLMTLGGVAIAPHLVEGAFSGAPVKIDAKNRIVHSPFVREHFLSSSANLAPVLKAKLNANENPYGPPQTAIDAIRAAVPGGNRYAWKEMYDLVAKISKKEGVSADHIMMGPGSSDLLEKFAIVMFMNGGNIVSADPTYMSLIRVAESVGATWKPVPVKADWSHDLDAMEAAIDSETKMVYICNPNNPAGSLTDSKKLADFCSRVSEKVPVFVDEAYLELADGKTESMVSLLGKKKNVIIARTFSKVMGMAGIRVGYVAALPETLEIVNKITRGGMGISLPSILGATAAMDDTEFQKMTIKLNSEAKTYVCGELTKMGYTFIPSYTNFVLFPIKMDGKAMLKQLADKGVGVRSFDIFDKTYCRVSMGTMDEMKLFVKAFSELS</sequence>
<keyword evidence="7" id="KW-1185">Reference proteome</keyword>
<keyword evidence="4" id="KW-0663">Pyridoxal phosphate</keyword>
<protein>
    <submittedName>
        <fullName evidence="6">Pyridoxal phosphate-dependent aminotransferase</fullName>
        <ecNumber evidence="6">2.6.1.9</ecNumber>
    </submittedName>
</protein>
<dbReference type="InterPro" id="IPR015422">
    <property type="entry name" value="PyrdxlP-dep_Trfase_small"/>
</dbReference>
<accession>A0ABV7YTY3</accession>
<dbReference type="Gene3D" id="3.90.1150.10">
    <property type="entry name" value="Aspartate Aminotransferase, domain 1"/>
    <property type="match status" value="1"/>
</dbReference>
<reference evidence="7" key="1">
    <citation type="journal article" date="2019" name="Int. J. Syst. Evol. Microbiol.">
        <title>The Global Catalogue of Microorganisms (GCM) 10K type strain sequencing project: providing services to taxonomists for standard genome sequencing and annotation.</title>
        <authorList>
            <consortium name="The Broad Institute Genomics Platform"/>
            <consortium name="The Broad Institute Genome Sequencing Center for Infectious Disease"/>
            <person name="Wu L."/>
            <person name="Ma J."/>
        </authorList>
    </citation>
    <scope>NUCLEOTIDE SEQUENCE [LARGE SCALE GENOMIC DNA]</scope>
    <source>
        <strain evidence="7">CECT 7956</strain>
    </source>
</reference>
<dbReference type="InterPro" id="IPR015421">
    <property type="entry name" value="PyrdxlP-dep_Trfase_major"/>
</dbReference>
<dbReference type="InterPro" id="IPR015424">
    <property type="entry name" value="PyrdxlP-dep_Trfase"/>
</dbReference>
<comment type="similarity">
    <text evidence="1">Belongs to the class-II pyridoxal-phosphate-dependent aminotransferase family. Histidinol-phosphate aminotransferase subfamily.</text>
</comment>
<dbReference type="SUPFAM" id="SSF53383">
    <property type="entry name" value="PLP-dependent transferases"/>
    <property type="match status" value="1"/>
</dbReference>
<dbReference type="PANTHER" id="PTHR43643">
    <property type="entry name" value="HISTIDINOL-PHOSPHATE AMINOTRANSFERASE 2"/>
    <property type="match status" value="1"/>
</dbReference>
<organism evidence="6 7">
    <name type="scientific">Lacihabitans lacunae</name>
    <dbReference type="NCBI Taxonomy" id="1028214"/>
    <lineage>
        <taxon>Bacteria</taxon>
        <taxon>Pseudomonadati</taxon>
        <taxon>Bacteroidota</taxon>
        <taxon>Cytophagia</taxon>
        <taxon>Cytophagales</taxon>
        <taxon>Leadbetterellaceae</taxon>
        <taxon>Lacihabitans</taxon>
    </lineage>
</organism>
<dbReference type="EMBL" id="JBHRYQ010000001">
    <property type="protein sequence ID" value="MFC3810410.1"/>
    <property type="molecule type" value="Genomic_DNA"/>
</dbReference>
<dbReference type="Pfam" id="PF00155">
    <property type="entry name" value="Aminotran_1_2"/>
    <property type="match status" value="1"/>
</dbReference>
<evidence type="ECO:0000256" key="4">
    <source>
        <dbReference type="ARBA" id="ARBA00022898"/>
    </source>
</evidence>
<dbReference type="EC" id="2.6.1.9" evidence="6"/>
<gene>
    <name evidence="6" type="ORF">ACFOOI_07095</name>
</gene>
<dbReference type="Proteomes" id="UP001595616">
    <property type="component" value="Unassembled WGS sequence"/>
</dbReference>
<dbReference type="CDD" id="cd00609">
    <property type="entry name" value="AAT_like"/>
    <property type="match status" value="1"/>
</dbReference>
<name>A0ABV7YTY3_9BACT</name>
<dbReference type="InterPro" id="IPR050106">
    <property type="entry name" value="HistidinolP_aminotransfase"/>
</dbReference>
<dbReference type="GO" id="GO:0004400">
    <property type="term" value="F:histidinol-phosphate transaminase activity"/>
    <property type="evidence" value="ECO:0007669"/>
    <property type="project" value="UniProtKB-EC"/>
</dbReference>
<keyword evidence="3 6" id="KW-0808">Transferase</keyword>
<feature type="domain" description="Aminotransferase class I/classII large" evidence="5">
    <location>
        <begin position="65"/>
        <end position="386"/>
    </location>
</feature>
<evidence type="ECO:0000256" key="2">
    <source>
        <dbReference type="ARBA" id="ARBA00022576"/>
    </source>
</evidence>
<evidence type="ECO:0000256" key="1">
    <source>
        <dbReference type="ARBA" id="ARBA00007970"/>
    </source>
</evidence>
<dbReference type="InterPro" id="IPR004839">
    <property type="entry name" value="Aminotransferase_I/II_large"/>
</dbReference>
<proteinExistence type="inferred from homology"/>
<dbReference type="PANTHER" id="PTHR43643:SF3">
    <property type="entry name" value="HISTIDINOL-PHOSPHATE AMINOTRANSFERASE"/>
    <property type="match status" value="1"/>
</dbReference>
<keyword evidence="2 6" id="KW-0032">Aminotransferase</keyword>
<dbReference type="Gene3D" id="3.40.640.10">
    <property type="entry name" value="Type I PLP-dependent aspartate aminotransferase-like (Major domain)"/>
    <property type="match status" value="1"/>
</dbReference>
<evidence type="ECO:0000313" key="7">
    <source>
        <dbReference type="Proteomes" id="UP001595616"/>
    </source>
</evidence>
<evidence type="ECO:0000256" key="3">
    <source>
        <dbReference type="ARBA" id="ARBA00022679"/>
    </source>
</evidence>
<comment type="caution">
    <text evidence="6">The sequence shown here is derived from an EMBL/GenBank/DDBJ whole genome shotgun (WGS) entry which is preliminary data.</text>
</comment>
<evidence type="ECO:0000259" key="5">
    <source>
        <dbReference type="Pfam" id="PF00155"/>
    </source>
</evidence>